<evidence type="ECO:0000313" key="2">
    <source>
        <dbReference type="Proteomes" id="UP000654452"/>
    </source>
</evidence>
<protein>
    <submittedName>
        <fullName evidence="1">Uncharacterized protein</fullName>
    </submittedName>
</protein>
<name>A0ABS1HSG3_9PROT</name>
<accession>A0ABS1HSG3</accession>
<dbReference type="RefSeq" id="WP_200484043.1">
    <property type="nucleotide sequence ID" value="NZ_JAEPIV010000001.1"/>
</dbReference>
<reference evidence="1 2" key="1">
    <citation type="submission" date="2021-01" db="EMBL/GenBank/DDBJ databases">
        <title>Azospirillum sp. YIM DDC1 draft genome.</title>
        <authorList>
            <person name="Wang Y.-X."/>
        </authorList>
    </citation>
    <scope>NUCLEOTIDE SEQUENCE [LARGE SCALE GENOMIC DNA]</scope>
    <source>
        <strain evidence="1 2">YIM DDC1</strain>
    </source>
</reference>
<comment type="caution">
    <text evidence="1">The sequence shown here is derived from an EMBL/GenBank/DDBJ whole genome shotgun (WGS) entry which is preliminary data.</text>
</comment>
<evidence type="ECO:0000313" key="1">
    <source>
        <dbReference type="EMBL" id="MBK4717690.1"/>
    </source>
</evidence>
<keyword evidence="2" id="KW-1185">Reference proteome</keyword>
<organism evidence="1 2">
    <name type="scientific">Azospirillum aestuarii</name>
    <dbReference type="NCBI Taxonomy" id="2802052"/>
    <lineage>
        <taxon>Bacteria</taxon>
        <taxon>Pseudomonadati</taxon>
        <taxon>Pseudomonadota</taxon>
        <taxon>Alphaproteobacteria</taxon>
        <taxon>Rhodospirillales</taxon>
        <taxon>Azospirillaceae</taxon>
        <taxon>Azospirillum</taxon>
    </lineage>
</organism>
<proteinExistence type="predicted"/>
<gene>
    <name evidence="1" type="ORF">JJL56_02295</name>
</gene>
<sequence>MLKGLPDWQILKIVKNDGLRGQNIRLRAYLHELNILMEQCTSNLEDHAEDMLWELKYDPTPERFEELKEELAHILIETTPDFNDQIEDLADYWLKGTPFRRKFTADGDIIHNVLATLLGNRLIEYMKKRTDELDDAADKCGEVFTSKLDDALFG</sequence>
<dbReference type="EMBL" id="JAEPIV010000001">
    <property type="protein sequence ID" value="MBK4717690.1"/>
    <property type="molecule type" value="Genomic_DNA"/>
</dbReference>
<dbReference type="Proteomes" id="UP000654452">
    <property type="component" value="Unassembled WGS sequence"/>
</dbReference>